<feature type="compositionally biased region" description="Basic residues" evidence="1">
    <location>
        <begin position="77"/>
        <end position="87"/>
    </location>
</feature>
<evidence type="ECO:0000256" key="1">
    <source>
        <dbReference type="SAM" id="MobiDB-lite"/>
    </source>
</evidence>
<organism evidence="2 3">
    <name type="scientific">Monilinia vaccinii-corymbosi</name>
    <dbReference type="NCBI Taxonomy" id="61207"/>
    <lineage>
        <taxon>Eukaryota</taxon>
        <taxon>Fungi</taxon>
        <taxon>Dikarya</taxon>
        <taxon>Ascomycota</taxon>
        <taxon>Pezizomycotina</taxon>
        <taxon>Leotiomycetes</taxon>
        <taxon>Helotiales</taxon>
        <taxon>Sclerotiniaceae</taxon>
        <taxon>Monilinia</taxon>
    </lineage>
</organism>
<feature type="region of interest" description="Disordered" evidence="1">
    <location>
        <begin position="1"/>
        <end position="29"/>
    </location>
</feature>
<sequence>MPPSTLLEISDMKPSNQIKDKSKWRKRSERDRYQCPFLGNKQRVFGTLQHLLLTGSSMQERFKTAGDDLNLGVRASHLQRRSRRRHNPPCTLSHKSRPTPSSQDTKEEVEIVIVNNGSNDLNSGRSLTTAQPYKFTQRAKSSHLPSSRIRFRLQ</sequence>
<dbReference type="Proteomes" id="UP000672032">
    <property type="component" value="Chromosome 2"/>
</dbReference>
<gene>
    <name evidence="2" type="ORF">DSL72_000155</name>
</gene>
<evidence type="ECO:0000313" key="3">
    <source>
        <dbReference type="Proteomes" id="UP000672032"/>
    </source>
</evidence>
<dbReference type="EMBL" id="CP063406">
    <property type="protein sequence ID" value="QSZ30598.1"/>
    <property type="molecule type" value="Genomic_DNA"/>
</dbReference>
<accession>A0A8A3P891</accession>
<dbReference type="OrthoDB" id="505607at2759"/>
<name>A0A8A3P891_9HELO</name>
<proteinExistence type="predicted"/>
<keyword evidence="3" id="KW-1185">Reference proteome</keyword>
<evidence type="ECO:0000313" key="2">
    <source>
        <dbReference type="EMBL" id="QSZ30598.1"/>
    </source>
</evidence>
<protein>
    <submittedName>
        <fullName evidence="2">Uncharacterized protein</fullName>
    </submittedName>
</protein>
<reference evidence="2" key="1">
    <citation type="submission" date="2020-10" db="EMBL/GenBank/DDBJ databases">
        <title>Genome Sequence of Monilinia vaccinii-corymbosi Sheds Light on Mummy Berry Disease Infection of Blueberry and Mating Type.</title>
        <authorList>
            <person name="Yow A.G."/>
            <person name="Zhang Y."/>
            <person name="Bansal K."/>
            <person name="Eacker S.M."/>
            <person name="Sullivan S."/>
            <person name="Liachko I."/>
            <person name="Cubeta M.A."/>
            <person name="Rollins J.A."/>
            <person name="Ashrafi H."/>
        </authorList>
    </citation>
    <scope>NUCLEOTIDE SEQUENCE</scope>
    <source>
        <strain evidence="2">RL-1</strain>
    </source>
</reference>
<feature type="region of interest" description="Disordered" evidence="1">
    <location>
        <begin position="74"/>
        <end position="106"/>
    </location>
</feature>
<dbReference type="AlphaFoldDB" id="A0A8A3P891"/>